<evidence type="ECO:0000259" key="2">
    <source>
        <dbReference type="Pfam" id="PF14111"/>
    </source>
</evidence>
<sequence length="479" mass="53038">MDDVSGSGGKQQGLHATPRASFAEIAARFNIIDELEKSSVPIEAENLRSATRVSDWEGIKQATKLYAQKLESNGAALAGHGNSHTSAMTEPVPLSFAKVVNNTTEKVKVNFRSLVSPVTQEGCDVVLSRESVRAVQVKLANTLYGYFLGDRVAYPVVEYFVKNQWKRYGLQKSMMNANGFFFFQFADEAGMLNVLKEGPWIIRSQPMFLHIWSPTSKLEKKEVKKLQVWVKIHNVPIATYTEDGLSMIATAIGEPKMLDTYTSSMCTENWGRSSYARALVEISAENGFKEEIVIAVPELEGEGFCKVTLSVEYEWSPLRCAHCKVFGHSDDCCPRQPRRAPKEPVSGQNKQGGSNTRKQMKQPVVDKEGFTDVERKKAARKSGFPVNKQKQKFEYRPIGSKPSGGAFTSGPTSSVKTHNPFDVLSDRGKNVGKNGEFQHDQQVSDDEEVIGTYNETNEFMTSGMSKAGASTSSTKFFNG</sequence>
<reference evidence="3" key="2">
    <citation type="submission" date="2020-06" db="EMBL/GenBank/DDBJ databases">
        <title>Helianthus annuus Genome sequencing and assembly Release 2.</title>
        <authorList>
            <person name="Gouzy J."/>
            <person name="Langlade N."/>
            <person name="Munos S."/>
        </authorList>
    </citation>
    <scope>NUCLEOTIDE SEQUENCE</scope>
    <source>
        <tissue evidence="3">Leaves</tissue>
    </source>
</reference>
<dbReference type="EMBL" id="MNCJ02000317">
    <property type="protein sequence ID" value="KAF5818316.1"/>
    <property type="molecule type" value="Genomic_DNA"/>
</dbReference>
<dbReference type="PANTHER" id="PTHR31286">
    <property type="entry name" value="GLYCINE-RICH CELL WALL STRUCTURAL PROTEIN 1.8-LIKE"/>
    <property type="match status" value="1"/>
</dbReference>
<protein>
    <recommendedName>
        <fullName evidence="2">DUF4283 domain-containing protein</fullName>
    </recommendedName>
</protein>
<dbReference type="AlphaFoldDB" id="A0A9K3NZH9"/>
<feature type="region of interest" description="Disordered" evidence="1">
    <location>
        <begin position="337"/>
        <end position="448"/>
    </location>
</feature>
<dbReference type="Gramene" id="mRNA:HanXRQr2_Chr02g0063681">
    <property type="protein sequence ID" value="CDS:HanXRQr2_Chr02g0063681.1"/>
    <property type="gene ID" value="HanXRQr2_Chr02g0063681"/>
</dbReference>
<accession>A0A9K3NZH9</accession>
<feature type="domain" description="DUF4283" evidence="2">
    <location>
        <begin position="138"/>
        <end position="219"/>
    </location>
</feature>
<evidence type="ECO:0000256" key="1">
    <source>
        <dbReference type="SAM" id="MobiDB-lite"/>
    </source>
</evidence>
<keyword evidence="4" id="KW-1185">Reference proteome</keyword>
<dbReference type="InterPro" id="IPR040256">
    <property type="entry name" value="At4g02000-like"/>
</dbReference>
<evidence type="ECO:0000313" key="4">
    <source>
        <dbReference type="Proteomes" id="UP000215914"/>
    </source>
</evidence>
<organism evidence="3 4">
    <name type="scientific">Helianthus annuus</name>
    <name type="common">Common sunflower</name>
    <dbReference type="NCBI Taxonomy" id="4232"/>
    <lineage>
        <taxon>Eukaryota</taxon>
        <taxon>Viridiplantae</taxon>
        <taxon>Streptophyta</taxon>
        <taxon>Embryophyta</taxon>
        <taxon>Tracheophyta</taxon>
        <taxon>Spermatophyta</taxon>
        <taxon>Magnoliopsida</taxon>
        <taxon>eudicotyledons</taxon>
        <taxon>Gunneridae</taxon>
        <taxon>Pentapetalae</taxon>
        <taxon>asterids</taxon>
        <taxon>campanulids</taxon>
        <taxon>Asterales</taxon>
        <taxon>Asteraceae</taxon>
        <taxon>Asteroideae</taxon>
        <taxon>Heliantheae alliance</taxon>
        <taxon>Heliantheae</taxon>
        <taxon>Helianthus</taxon>
    </lineage>
</organism>
<dbReference type="PANTHER" id="PTHR31286:SF99">
    <property type="entry name" value="DUF4283 DOMAIN-CONTAINING PROTEIN"/>
    <property type="match status" value="1"/>
</dbReference>
<dbReference type="Proteomes" id="UP000215914">
    <property type="component" value="Unassembled WGS sequence"/>
</dbReference>
<evidence type="ECO:0000313" key="3">
    <source>
        <dbReference type="EMBL" id="KAF5818316.1"/>
    </source>
</evidence>
<name>A0A9K3NZH9_HELAN</name>
<feature type="compositionally biased region" description="Polar residues" evidence="1">
    <location>
        <begin position="346"/>
        <end position="357"/>
    </location>
</feature>
<dbReference type="InterPro" id="IPR025558">
    <property type="entry name" value="DUF4283"/>
</dbReference>
<comment type="caution">
    <text evidence="3">The sequence shown here is derived from an EMBL/GenBank/DDBJ whole genome shotgun (WGS) entry which is preliminary data.</text>
</comment>
<feature type="compositionally biased region" description="Basic and acidic residues" evidence="1">
    <location>
        <begin position="364"/>
        <end position="376"/>
    </location>
</feature>
<reference evidence="3" key="1">
    <citation type="journal article" date="2017" name="Nature">
        <title>The sunflower genome provides insights into oil metabolism, flowering and Asterid evolution.</title>
        <authorList>
            <person name="Badouin H."/>
            <person name="Gouzy J."/>
            <person name="Grassa C.J."/>
            <person name="Murat F."/>
            <person name="Staton S.E."/>
            <person name="Cottret L."/>
            <person name="Lelandais-Briere C."/>
            <person name="Owens G.L."/>
            <person name="Carrere S."/>
            <person name="Mayjonade B."/>
            <person name="Legrand L."/>
            <person name="Gill N."/>
            <person name="Kane N.C."/>
            <person name="Bowers J.E."/>
            <person name="Hubner S."/>
            <person name="Bellec A."/>
            <person name="Berard A."/>
            <person name="Berges H."/>
            <person name="Blanchet N."/>
            <person name="Boniface M.C."/>
            <person name="Brunel D."/>
            <person name="Catrice O."/>
            <person name="Chaidir N."/>
            <person name="Claudel C."/>
            <person name="Donnadieu C."/>
            <person name="Faraut T."/>
            <person name="Fievet G."/>
            <person name="Helmstetter N."/>
            <person name="King M."/>
            <person name="Knapp S.J."/>
            <person name="Lai Z."/>
            <person name="Le Paslier M.C."/>
            <person name="Lippi Y."/>
            <person name="Lorenzon L."/>
            <person name="Mandel J.R."/>
            <person name="Marage G."/>
            <person name="Marchand G."/>
            <person name="Marquand E."/>
            <person name="Bret-Mestries E."/>
            <person name="Morien E."/>
            <person name="Nambeesan S."/>
            <person name="Nguyen T."/>
            <person name="Pegot-Espagnet P."/>
            <person name="Pouilly N."/>
            <person name="Raftis F."/>
            <person name="Sallet E."/>
            <person name="Schiex T."/>
            <person name="Thomas J."/>
            <person name="Vandecasteele C."/>
            <person name="Vares D."/>
            <person name="Vear F."/>
            <person name="Vautrin S."/>
            <person name="Crespi M."/>
            <person name="Mangin B."/>
            <person name="Burke J.M."/>
            <person name="Salse J."/>
            <person name="Munos S."/>
            <person name="Vincourt P."/>
            <person name="Rieseberg L.H."/>
            <person name="Langlade N.B."/>
        </authorList>
    </citation>
    <scope>NUCLEOTIDE SEQUENCE</scope>
    <source>
        <tissue evidence="3">Leaves</tissue>
    </source>
</reference>
<dbReference type="Pfam" id="PF14111">
    <property type="entry name" value="DUF4283"/>
    <property type="match status" value="1"/>
</dbReference>
<gene>
    <name evidence="3" type="ORF">HanXRQr2_Chr02g0063681</name>
</gene>
<proteinExistence type="predicted"/>